<proteinExistence type="predicted"/>
<protein>
    <submittedName>
        <fullName evidence="1">Uncharacterized protein</fullName>
    </submittedName>
</protein>
<accession>A0AA86YJ29</accession>
<comment type="caution">
    <text evidence="1">The sequence shown here is derived from an EMBL/GenBank/DDBJ whole genome shotgun (WGS) entry which is preliminary data.</text>
</comment>
<reference evidence="2" key="2">
    <citation type="submission" date="2008-04" db="EMBL/GenBank/DDBJ databases">
        <title>Draft genome sequence of Providencia stuartii(ATCC 25827).</title>
        <authorList>
            <person name="Sudarsanam P."/>
            <person name="Ley R."/>
            <person name="Guruge J."/>
            <person name="Turnbaugh P.J."/>
            <person name="Mahowald M."/>
            <person name="Liep D."/>
            <person name="Gordon J."/>
        </authorList>
    </citation>
    <scope>NUCLEOTIDE SEQUENCE [LARGE SCALE GENOMIC DNA]</scope>
    <source>
        <strain evidence="2">ATCC 25827</strain>
    </source>
</reference>
<reference evidence="2" key="1">
    <citation type="submission" date="2008-04" db="EMBL/GenBank/DDBJ databases">
        <title>Draft genome sequence of Providencia stuartii (ATCC 25827).</title>
        <authorList>
            <person name="Sudarsanam P."/>
            <person name="Ley R."/>
            <person name="Guruge J."/>
            <person name="Turnbaugh P.J."/>
            <person name="Mahowald M."/>
            <person name="Liep D."/>
            <person name="Gordon J."/>
        </authorList>
    </citation>
    <scope>NUCLEOTIDE SEQUENCE [LARGE SCALE GENOMIC DNA]</scope>
    <source>
        <strain evidence="2">ATCC 25827</strain>
    </source>
</reference>
<evidence type="ECO:0000313" key="1">
    <source>
        <dbReference type="EMBL" id="EDU59227.1"/>
    </source>
</evidence>
<name>A0AA86YJ29_PROST</name>
<reference evidence="1 2" key="3">
    <citation type="submission" date="2008-05" db="EMBL/GenBank/DDBJ databases">
        <authorList>
            <person name="Fulton L."/>
            <person name="Clifton S."/>
            <person name="Fulton B."/>
            <person name="Xu J."/>
            <person name="Minx P."/>
            <person name="Pepin K.H."/>
            <person name="Johnson M."/>
            <person name="Thiruvilangam P."/>
            <person name="Bhonagiri V."/>
            <person name="Nash W.E."/>
            <person name="Mardis E.R."/>
            <person name="Wilson R.K."/>
        </authorList>
    </citation>
    <scope>NUCLEOTIDE SEQUENCE [LARGE SCALE GENOMIC DNA]</scope>
    <source>
        <strain evidence="1 2">ATCC 25827</strain>
    </source>
</reference>
<organism evidence="1 2">
    <name type="scientific">Providencia stuartii ATCC 25827</name>
    <dbReference type="NCBI Taxonomy" id="471874"/>
    <lineage>
        <taxon>Bacteria</taxon>
        <taxon>Pseudomonadati</taxon>
        <taxon>Pseudomonadota</taxon>
        <taxon>Gammaproteobacteria</taxon>
        <taxon>Enterobacterales</taxon>
        <taxon>Morganellaceae</taxon>
        <taxon>Providencia</taxon>
    </lineage>
</organism>
<dbReference type="EMBL" id="ABJD02000101">
    <property type="protein sequence ID" value="EDU59227.1"/>
    <property type="molecule type" value="Genomic_DNA"/>
</dbReference>
<evidence type="ECO:0000313" key="2">
    <source>
        <dbReference type="Proteomes" id="UP000004506"/>
    </source>
</evidence>
<dbReference type="Proteomes" id="UP000004506">
    <property type="component" value="Unassembled WGS sequence"/>
</dbReference>
<gene>
    <name evidence="1" type="ORF">PROSTU_02415</name>
</gene>
<dbReference type="AlphaFoldDB" id="A0AA86YJ29"/>
<sequence>MSINEPDILLDKVVTTITTLSPLIFNKADILIACNNSLSERDTLFNSHLNIN</sequence>